<dbReference type="Proteomes" id="UP001596250">
    <property type="component" value="Unassembled WGS sequence"/>
</dbReference>
<dbReference type="PANTHER" id="PTHR11014">
    <property type="entry name" value="PEPTIDASE M20 FAMILY MEMBER"/>
    <property type="match status" value="1"/>
</dbReference>
<sequence length="399" mass="43830">MEMEEKIRMELGKLHPQMIKWRRQLHQHPELSFKEEMTTSMIVQNLNSWGIENRLGLNDQGVIGTIYGGKPGPTVALRADIDALPIQDQKTCEYHSKVSGVMHACGHDGHTAILLSLAKVLQQEREQLHGNVRLIFQHAEEVTPGGALSMIRSGAVDDAAVIYGLHLWSPLEAGTAASAPAHFMAAADEFSIEIVGKGGHAGLPHETVDSVMIGSQLVVQLQTIVSRSINPAEPAVVSVGSFHGGTGFNIIADRAKLEGTVRTFNTHTRDQIEQRMHALCTHIGEMFGASVTLKYNRGYPPVVNHSAEYERFLKVSEPIFQPHSPLLLSHVMAGEDFSYYLEKIPGCFVFVGAGNTKEGIISPHHHPLFDIDERSLLLGAELLLQLVLDYQRSNPAIIS</sequence>
<evidence type="ECO:0000313" key="2">
    <source>
        <dbReference type="EMBL" id="MFC5986350.1"/>
    </source>
</evidence>
<dbReference type="Gene3D" id="3.40.630.10">
    <property type="entry name" value="Zn peptidases"/>
    <property type="match status" value="1"/>
</dbReference>
<proteinExistence type="predicted"/>
<dbReference type="InterPro" id="IPR011650">
    <property type="entry name" value="Peptidase_M20_dimer"/>
</dbReference>
<dbReference type="SUPFAM" id="SSF55031">
    <property type="entry name" value="Bacterial exopeptidase dimerisation domain"/>
    <property type="match status" value="1"/>
</dbReference>
<evidence type="ECO:0000259" key="1">
    <source>
        <dbReference type="Pfam" id="PF07687"/>
    </source>
</evidence>
<comment type="caution">
    <text evidence="2">The sequence shown here is derived from an EMBL/GenBank/DDBJ whole genome shotgun (WGS) entry which is preliminary data.</text>
</comment>
<dbReference type="NCBIfam" id="TIGR01891">
    <property type="entry name" value="amidohydrolases"/>
    <property type="match status" value="1"/>
</dbReference>
<organism evidence="2 3">
    <name type="scientific">Marinicrinis lubricantis</name>
    <dbReference type="NCBI Taxonomy" id="2086470"/>
    <lineage>
        <taxon>Bacteria</taxon>
        <taxon>Bacillati</taxon>
        <taxon>Bacillota</taxon>
        <taxon>Bacilli</taxon>
        <taxon>Bacillales</taxon>
        <taxon>Paenibacillaceae</taxon>
    </lineage>
</organism>
<name>A0ABW1IMT7_9BACL</name>
<evidence type="ECO:0000313" key="3">
    <source>
        <dbReference type="Proteomes" id="UP001596250"/>
    </source>
</evidence>
<dbReference type="Pfam" id="PF01546">
    <property type="entry name" value="Peptidase_M20"/>
    <property type="match status" value="1"/>
</dbReference>
<accession>A0ABW1IMT7</accession>
<protein>
    <submittedName>
        <fullName evidence="2">Amidohydrolase</fullName>
    </submittedName>
</protein>
<gene>
    <name evidence="2" type="ORF">ACFPXP_07860</name>
</gene>
<dbReference type="InterPro" id="IPR002933">
    <property type="entry name" value="Peptidase_M20"/>
</dbReference>
<feature type="domain" description="Peptidase M20 dimerisation" evidence="1">
    <location>
        <begin position="189"/>
        <end position="282"/>
    </location>
</feature>
<dbReference type="RefSeq" id="WP_379893673.1">
    <property type="nucleotide sequence ID" value="NZ_CBCSCT010000001.1"/>
</dbReference>
<dbReference type="InterPro" id="IPR036264">
    <property type="entry name" value="Bact_exopeptidase_dim_dom"/>
</dbReference>
<dbReference type="EMBL" id="JBHSQV010000036">
    <property type="protein sequence ID" value="MFC5986350.1"/>
    <property type="molecule type" value="Genomic_DNA"/>
</dbReference>
<dbReference type="Gene3D" id="3.30.70.360">
    <property type="match status" value="1"/>
</dbReference>
<dbReference type="PANTHER" id="PTHR11014:SF63">
    <property type="entry name" value="METALLOPEPTIDASE, PUTATIVE (AFU_ORTHOLOGUE AFUA_6G09600)-RELATED"/>
    <property type="match status" value="1"/>
</dbReference>
<dbReference type="InterPro" id="IPR017439">
    <property type="entry name" value="Amidohydrolase"/>
</dbReference>
<keyword evidence="3" id="KW-1185">Reference proteome</keyword>
<reference evidence="3" key="1">
    <citation type="journal article" date="2019" name="Int. J. Syst. Evol. Microbiol.">
        <title>The Global Catalogue of Microorganisms (GCM) 10K type strain sequencing project: providing services to taxonomists for standard genome sequencing and annotation.</title>
        <authorList>
            <consortium name="The Broad Institute Genomics Platform"/>
            <consortium name="The Broad Institute Genome Sequencing Center for Infectious Disease"/>
            <person name="Wu L."/>
            <person name="Ma J."/>
        </authorList>
    </citation>
    <scope>NUCLEOTIDE SEQUENCE [LARGE SCALE GENOMIC DNA]</scope>
    <source>
        <strain evidence="3">CCM 8749</strain>
    </source>
</reference>
<dbReference type="SUPFAM" id="SSF53187">
    <property type="entry name" value="Zn-dependent exopeptidases"/>
    <property type="match status" value="1"/>
</dbReference>
<dbReference type="Pfam" id="PF07687">
    <property type="entry name" value="M20_dimer"/>
    <property type="match status" value="1"/>
</dbReference>
<dbReference type="PIRSF" id="PIRSF005962">
    <property type="entry name" value="Pept_M20D_amidohydro"/>
    <property type="match status" value="1"/>
</dbReference>